<reference evidence="2 3" key="1">
    <citation type="submission" date="2021-08" db="EMBL/GenBank/DDBJ databases">
        <title>Rheinheimera aquimaris sp. nov., isolated from seawater of the East Sea in Korea.</title>
        <authorList>
            <person name="Kim K.H."/>
            <person name="Wenting R."/>
            <person name="Kim K.R."/>
            <person name="Jeon C.O."/>
        </authorList>
    </citation>
    <scope>NUCLEOTIDE SEQUENCE [LARGE SCALE GENOMIC DNA]</scope>
    <source>
        <strain evidence="2 3">MA-13</strain>
    </source>
</reference>
<evidence type="ECO:0000256" key="1">
    <source>
        <dbReference type="SAM" id="Phobius"/>
    </source>
</evidence>
<feature type="transmembrane region" description="Helical" evidence="1">
    <location>
        <begin position="23"/>
        <end position="42"/>
    </location>
</feature>
<keyword evidence="3" id="KW-1185">Reference proteome</keyword>
<evidence type="ECO:0008006" key="4">
    <source>
        <dbReference type="Google" id="ProtNLM"/>
    </source>
</evidence>
<sequence>MAKKCTTCNEYQNPAYRWLSGNVLSGLIALIPICTLAFTFVYDRLEPQASDLQFTLTRCDAKQIAVFASNLGNRAAILTHAEFSSNGSPYQPLHIRLDIEKKLIDGSDTRAIELRTIDTISPGGLVPFAQRQTANCSITIRLHSVSFAQKTSFRELTCACPSL</sequence>
<dbReference type="EMBL" id="JAERPS020000001">
    <property type="protein sequence ID" value="MBZ9610540.1"/>
    <property type="molecule type" value="Genomic_DNA"/>
</dbReference>
<organism evidence="2 3">
    <name type="scientific">Rheinheimera maricola</name>
    <dbReference type="NCBI Taxonomy" id="2793282"/>
    <lineage>
        <taxon>Bacteria</taxon>
        <taxon>Pseudomonadati</taxon>
        <taxon>Pseudomonadota</taxon>
        <taxon>Gammaproteobacteria</taxon>
        <taxon>Chromatiales</taxon>
        <taxon>Chromatiaceae</taxon>
        <taxon>Rheinheimera</taxon>
    </lineage>
</organism>
<dbReference type="Proteomes" id="UP000663814">
    <property type="component" value="Unassembled WGS sequence"/>
</dbReference>
<dbReference type="RefSeq" id="WP_205309930.1">
    <property type="nucleotide sequence ID" value="NZ_JAERPS020000001.1"/>
</dbReference>
<keyword evidence="1" id="KW-1133">Transmembrane helix</keyword>
<protein>
    <recommendedName>
        <fullName evidence="4">DUF3426 domain-containing protein</fullName>
    </recommendedName>
</protein>
<gene>
    <name evidence="2" type="ORF">I4W93_002905</name>
</gene>
<accession>A0ABS7X4S0</accession>
<evidence type="ECO:0000313" key="2">
    <source>
        <dbReference type="EMBL" id="MBZ9610540.1"/>
    </source>
</evidence>
<keyword evidence="1" id="KW-0472">Membrane</keyword>
<evidence type="ECO:0000313" key="3">
    <source>
        <dbReference type="Proteomes" id="UP000663814"/>
    </source>
</evidence>
<name>A0ABS7X4S0_9GAMM</name>
<proteinExistence type="predicted"/>
<keyword evidence="1" id="KW-0812">Transmembrane</keyword>
<comment type="caution">
    <text evidence="2">The sequence shown here is derived from an EMBL/GenBank/DDBJ whole genome shotgun (WGS) entry which is preliminary data.</text>
</comment>